<name>A0A560F1Y1_9PROT</name>
<dbReference type="Proteomes" id="UP000316545">
    <property type="component" value="Unassembled WGS sequence"/>
</dbReference>
<organism evidence="1 2">
    <name type="scientific">Nitrospirillum amazonense</name>
    <dbReference type="NCBI Taxonomy" id="28077"/>
    <lineage>
        <taxon>Bacteria</taxon>
        <taxon>Pseudomonadati</taxon>
        <taxon>Pseudomonadota</taxon>
        <taxon>Alphaproteobacteria</taxon>
        <taxon>Rhodospirillales</taxon>
        <taxon>Azospirillaceae</taxon>
        <taxon>Nitrospirillum</taxon>
    </lineage>
</organism>
<sequence length="110" mass="11051">MAMSNLDARIVSARDLVQAAINSAVAEHDLSIDELKIVLATTCGATLVAATHGVNGARGEDTSGSDILLAGANFAKLVCHAMVTAADIRQPGLGAAVKTAANAVRGGRVV</sequence>
<evidence type="ECO:0000313" key="1">
    <source>
        <dbReference type="EMBL" id="TWB15630.1"/>
    </source>
</evidence>
<keyword evidence="2" id="KW-1185">Reference proteome</keyword>
<comment type="caution">
    <text evidence="1">The sequence shown here is derived from an EMBL/GenBank/DDBJ whole genome shotgun (WGS) entry which is preliminary data.</text>
</comment>
<reference evidence="1 2" key="1">
    <citation type="submission" date="2019-06" db="EMBL/GenBank/DDBJ databases">
        <title>Genomic Encyclopedia of Type Strains, Phase IV (KMG-V): Genome sequencing to study the core and pangenomes of soil and plant-associated prokaryotes.</title>
        <authorList>
            <person name="Whitman W."/>
        </authorList>
    </citation>
    <scope>NUCLEOTIDE SEQUENCE [LARGE SCALE GENOMIC DNA]</scope>
    <source>
        <strain evidence="1 2">BR 11865</strain>
    </source>
</reference>
<gene>
    <name evidence="1" type="ORF">FBZ88_12983</name>
</gene>
<protein>
    <submittedName>
        <fullName evidence="1">Uncharacterized protein</fullName>
    </submittedName>
</protein>
<evidence type="ECO:0000313" key="2">
    <source>
        <dbReference type="Proteomes" id="UP000316545"/>
    </source>
</evidence>
<proteinExistence type="predicted"/>
<accession>A0A560F1Y1</accession>
<dbReference type="AlphaFoldDB" id="A0A560F1Y1"/>
<dbReference type="EMBL" id="VITO01000029">
    <property type="protein sequence ID" value="TWB15630.1"/>
    <property type="molecule type" value="Genomic_DNA"/>
</dbReference>